<keyword evidence="2 11" id="KW-0813">Transport</keyword>
<feature type="signal peptide" evidence="13">
    <location>
        <begin position="1"/>
        <end position="39"/>
    </location>
</feature>
<evidence type="ECO:0000259" key="15">
    <source>
        <dbReference type="Pfam" id="PF07715"/>
    </source>
</evidence>
<proteinExistence type="inferred from homology"/>
<dbReference type="PROSITE" id="PS52016">
    <property type="entry name" value="TONB_DEPENDENT_REC_3"/>
    <property type="match status" value="1"/>
</dbReference>
<keyword evidence="9 11" id="KW-0472">Membrane</keyword>
<dbReference type="Proteomes" id="UP000501600">
    <property type="component" value="Chromosome"/>
</dbReference>
<evidence type="ECO:0000256" key="6">
    <source>
        <dbReference type="ARBA" id="ARBA00023004"/>
    </source>
</evidence>
<evidence type="ECO:0000256" key="10">
    <source>
        <dbReference type="ARBA" id="ARBA00023237"/>
    </source>
</evidence>
<evidence type="ECO:0000313" key="16">
    <source>
        <dbReference type="EMBL" id="QJB70152.1"/>
    </source>
</evidence>
<keyword evidence="13" id="KW-0732">Signal</keyword>
<accession>A0A6H2DNA7</accession>
<name>A0A6H2DNA7_9SPHN</name>
<keyword evidence="4" id="KW-0410">Iron transport</keyword>
<feature type="domain" description="TonB-dependent receptor-like beta-barrel" evidence="14">
    <location>
        <begin position="319"/>
        <end position="797"/>
    </location>
</feature>
<evidence type="ECO:0000259" key="14">
    <source>
        <dbReference type="Pfam" id="PF00593"/>
    </source>
</evidence>
<evidence type="ECO:0000256" key="13">
    <source>
        <dbReference type="SAM" id="SignalP"/>
    </source>
</evidence>
<evidence type="ECO:0000256" key="1">
    <source>
        <dbReference type="ARBA" id="ARBA00004571"/>
    </source>
</evidence>
<dbReference type="PANTHER" id="PTHR32552">
    <property type="entry name" value="FERRICHROME IRON RECEPTOR-RELATED"/>
    <property type="match status" value="1"/>
</dbReference>
<sequence length="843" mass="89590">MTTETQNHKSVFGKEAVRGLMMGSAATLAFAGFSAPAMAQEADEEANSTIITVIARKQTESLQEVPVTVTAIAGDTLDKFQVDQIADVVSRVPSLNVQVGGSGSGGQISLRGVGSSNISAAFDSAVAFDFDGVQVSTMRIVQAGFFDVAQIDVLKGPQSLFFGKSASAGVVAIRSANPTSTWEVGGKASYEFEEKGYNIGGYISGPISDTLGIRVAAQYTDISEFAKIQPGIPALIRNRGTKDFVGRVTLQWDPSDRFNANLKLNYVRNENDGAIGQADLNCGPNGRADEIVLLGGAIAIPSGANCNDKDQLYPTSDPSPTAVVKFPDGSAGANGRYPGHPFGETEIIFGRLKWDLDLSDSLTLSSVSGYLNLDAVDFDSYSYQGVGPAFNPGGVPVGLIAPALAAVNGVGSPQGFGSSDPRNRTEQFTQELRIASDYEGMFNFMLGAFYESREIDFDTSQQAVNISIIAPDPITGNTYDYFKKHNTKTEALSFFGSVTLDLTEQLELSGGLRWTDETKVNTITVPYVHAFLGPGPAFIGSGFFSGPINFSDSNFSPEVSLRYQATDDINVYAAFKTGFKSGGIDNSALPSNSLSAAALSGDFGSLIFKSESSKGGEIGIKSQFADRSVTLNGSVFYYLFDDLQVQNFNATTIQFVTLNAGQLESKGFDIDWAWSTPIEGLNFSGALAYTDTKYSKAFITGPGPDGIAGNADDVDLNGRQAARAPKFATNVAFDWAIPMGDALEFGLNGNLQYSGSYFTNDDTLTDLRQDSYVTIDGAISVGHPDGKWKLSLIGTNLTDKIITSTSGGRPFLAGPGLGLPVGDDLIVTQNRGRQVFVEAKFKF</sequence>
<keyword evidence="6" id="KW-0408">Iron</keyword>
<keyword evidence="7" id="KW-0406">Ion transport</keyword>
<dbReference type="PANTHER" id="PTHR32552:SF81">
    <property type="entry name" value="TONB-DEPENDENT OUTER MEMBRANE RECEPTOR"/>
    <property type="match status" value="1"/>
</dbReference>
<keyword evidence="8 12" id="KW-0798">TonB box</keyword>
<protein>
    <submittedName>
        <fullName evidence="16">TonB-dependent receptor</fullName>
    </submittedName>
</protein>
<dbReference type="InterPro" id="IPR012910">
    <property type="entry name" value="Plug_dom"/>
</dbReference>
<evidence type="ECO:0000256" key="4">
    <source>
        <dbReference type="ARBA" id="ARBA00022496"/>
    </source>
</evidence>
<organism evidence="16 17">
    <name type="scientific">Parasphingorhabdus halotolerans</name>
    <dbReference type="NCBI Taxonomy" id="2725558"/>
    <lineage>
        <taxon>Bacteria</taxon>
        <taxon>Pseudomonadati</taxon>
        <taxon>Pseudomonadota</taxon>
        <taxon>Alphaproteobacteria</taxon>
        <taxon>Sphingomonadales</taxon>
        <taxon>Sphingomonadaceae</taxon>
        <taxon>Parasphingorhabdus</taxon>
    </lineage>
</organism>
<keyword evidence="10 11" id="KW-0998">Cell outer membrane</keyword>
<comment type="subcellular location">
    <subcellularLocation>
        <location evidence="1 11">Cell outer membrane</location>
        <topology evidence="1 11">Multi-pass membrane protein</topology>
    </subcellularLocation>
</comment>
<evidence type="ECO:0000256" key="9">
    <source>
        <dbReference type="ARBA" id="ARBA00023136"/>
    </source>
</evidence>
<evidence type="ECO:0000256" key="12">
    <source>
        <dbReference type="RuleBase" id="RU003357"/>
    </source>
</evidence>
<evidence type="ECO:0000256" key="3">
    <source>
        <dbReference type="ARBA" id="ARBA00022452"/>
    </source>
</evidence>
<dbReference type="InterPro" id="IPR036942">
    <property type="entry name" value="Beta-barrel_TonB_sf"/>
</dbReference>
<evidence type="ECO:0000256" key="7">
    <source>
        <dbReference type="ARBA" id="ARBA00023065"/>
    </source>
</evidence>
<evidence type="ECO:0000256" key="5">
    <source>
        <dbReference type="ARBA" id="ARBA00022692"/>
    </source>
</evidence>
<evidence type="ECO:0000256" key="11">
    <source>
        <dbReference type="PROSITE-ProRule" id="PRU01360"/>
    </source>
</evidence>
<dbReference type="RefSeq" id="WP_168820418.1">
    <property type="nucleotide sequence ID" value="NZ_CP051217.1"/>
</dbReference>
<dbReference type="Gene3D" id="2.40.170.20">
    <property type="entry name" value="TonB-dependent receptor, beta-barrel domain"/>
    <property type="match status" value="2"/>
</dbReference>
<dbReference type="SUPFAM" id="SSF56935">
    <property type="entry name" value="Porins"/>
    <property type="match status" value="1"/>
</dbReference>
<keyword evidence="3 11" id="KW-1134">Transmembrane beta strand</keyword>
<dbReference type="AlphaFoldDB" id="A0A6H2DNA7"/>
<feature type="domain" description="TonB-dependent receptor plug" evidence="15">
    <location>
        <begin position="62"/>
        <end position="170"/>
    </location>
</feature>
<keyword evidence="17" id="KW-1185">Reference proteome</keyword>
<keyword evidence="5 11" id="KW-0812">Transmembrane</keyword>
<keyword evidence="16" id="KW-0675">Receptor</keyword>
<dbReference type="InterPro" id="IPR039426">
    <property type="entry name" value="TonB-dep_rcpt-like"/>
</dbReference>
<evidence type="ECO:0000256" key="2">
    <source>
        <dbReference type="ARBA" id="ARBA00022448"/>
    </source>
</evidence>
<evidence type="ECO:0000256" key="8">
    <source>
        <dbReference type="ARBA" id="ARBA00023077"/>
    </source>
</evidence>
<dbReference type="Pfam" id="PF00593">
    <property type="entry name" value="TonB_dep_Rec_b-barrel"/>
    <property type="match status" value="1"/>
</dbReference>
<gene>
    <name evidence="16" type="ORF">HF685_13345</name>
</gene>
<comment type="similarity">
    <text evidence="11 12">Belongs to the TonB-dependent receptor family.</text>
</comment>
<dbReference type="GO" id="GO:0009279">
    <property type="term" value="C:cell outer membrane"/>
    <property type="evidence" value="ECO:0007669"/>
    <property type="project" value="UniProtKB-SubCell"/>
</dbReference>
<dbReference type="EMBL" id="CP051217">
    <property type="protein sequence ID" value="QJB70152.1"/>
    <property type="molecule type" value="Genomic_DNA"/>
</dbReference>
<evidence type="ECO:0000313" key="17">
    <source>
        <dbReference type="Proteomes" id="UP000501600"/>
    </source>
</evidence>
<reference evidence="16 17" key="1">
    <citation type="submission" date="2020-04" db="EMBL/GenBank/DDBJ databases">
        <title>Genome sequence for Sphingorhabdus sp. strain M1.</title>
        <authorList>
            <person name="Park S.-J."/>
        </authorList>
    </citation>
    <scope>NUCLEOTIDE SEQUENCE [LARGE SCALE GENOMIC DNA]</scope>
    <source>
        <strain evidence="16 17">JK6</strain>
    </source>
</reference>
<feature type="chain" id="PRO_5026128803" evidence="13">
    <location>
        <begin position="40"/>
        <end position="843"/>
    </location>
</feature>
<dbReference type="KEGG" id="phao:HF685_13345"/>
<dbReference type="GO" id="GO:0006826">
    <property type="term" value="P:iron ion transport"/>
    <property type="evidence" value="ECO:0007669"/>
    <property type="project" value="UniProtKB-KW"/>
</dbReference>
<dbReference type="InterPro" id="IPR000531">
    <property type="entry name" value="Beta-barrel_TonB"/>
</dbReference>
<dbReference type="Pfam" id="PF07715">
    <property type="entry name" value="Plug"/>
    <property type="match status" value="1"/>
</dbReference>